<keyword evidence="1" id="KW-0677">Repeat</keyword>
<evidence type="ECO:0000313" key="3">
    <source>
        <dbReference type="EMBL" id="RXH81942.1"/>
    </source>
</evidence>
<reference evidence="3 4" key="1">
    <citation type="submission" date="2018-10" db="EMBL/GenBank/DDBJ databases">
        <title>A high-quality apple genome assembly.</title>
        <authorList>
            <person name="Hu J."/>
        </authorList>
    </citation>
    <scope>NUCLEOTIDE SEQUENCE [LARGE SCALE GENOMIC DNA]</scope>
    <source>
        <strain evidence="4">cv. HFTH1</strain>
        <tissue evidence="3">Young leaf</tissue>
    </source>
</reference>
<dbReference type="GO" id="GO:0009451">
    <property type="term" value="P:RNA modification"/>
    <property type="evidence" value="ECO:0007669"/>
    <property type="project" value="InterPro"/>
</dbReference>
<dbReference type="PROSITE" id="PS51375">
    <property type="entry name" value="PPR"/>
    <property type="match status" value="1"/>
</dbReference>
<dbReference type="Gene3D" id="1.25.40.10">
    <property type="entry name" value="Tetratricopeptide repeat domain"/>
    <property type="match status" value="1"/>
</dbReference>
<evidence type="ECO:0000256" key="1">
    <source>
        <dbReference type="ARBA" id="ARBA00022737"/>
    </source>
</evidence>
<dbReference type="InterPro" id="IPR002885">
    <property type="entry name" value="PPR_rpt"/>
</dbReference>
<evidence type="ECO:0008006" key="5">
    <source>
        <dbReference type="Google" id="ProtNLM"/>
    </source>
</evidence>
<sequence length="103" mass="11399">MDGYITEIGIGRNVFVATSLLDMYTKCGMEKARCVFDGMPEKYTVSWGNMIQEYASNGLPKEAIDLFFQMQKENLKRDCNAMVGVLSACASLGALELGDWLAI</sequence>
<dbReference type="Proteomes" id="UP000290289">
    <property type="component" value="Chromosome 12"/>
</dbReference>
<name>A0A498IIR2_MALDO</name>
<dbReference type="InterPro" id="IPR046960">
    <property type="entry name" value="PPR_At4g14850-like_plant"/>
</dbReference>
<gene>
    <name evidence="3" type="ORF">DVH24_036283</name>
</gene>
<dbReference type="FunFam" id="1.25.40.10:FF:000031">
    <property type="entry name" value="Pentatricopeptide repeat-containing protein mitochondrial"/>
    <property type="match status" value="1"/>
</dbReference>
<dbReference type="PANTHER" id="PTHR47926">
    <property type="entry name" value="PENTATRICOPEPTIDE REPEAT-CONTAINING PROTEIN"/>
    <property type="match status" value="1"/>
</dbReference>
<dbReference type="InterPro" id="IPR011990">
    <property type="entry name" value="TPR-like_helical_dom_sf"/>
</dbReference>
<protein>
    <recommendedName>
        <fullName evidence="5">Pentatricopeptide repeat-containing protein</fullName>
    </recommendedName>
</protein>
<evidence type="ECO:0000256" key="2">
    <source>
        <dbReference type="PROSITE-ProRule" id="PRU00708"/>
    </source>
</evidence>
<keyword evidence="4" id="KW-1185">Reference proteome</keyword>
<dbReference type="PANTHER" id="PTHR47926:SF347">
    <property type="entry name" value="PENTATRICOPEPTIDE REPEAT-CONTAINING PROTEIN"/>
    <property type="match status" value="1"/>
</dbReference>
<comment type="caution">
    <text evidence="3">The sequence shown here is derived from an EMBL/GenBank/DDBJ whole genome shotgun (WGS) entry which is preliminary data.</text>
</comment>
<evidence type="ECO:0000313" key="4">
    <source>
        <dbReference type="Proteomes" id="UP000290289"/>
    </source>
</evidence>
<dbReference type="NCBIfam" id="TIGR00756">
    <property type="entry name" value="PPR"/>
    <property type="match status" value="1"/>
</dbReference>
<dbReference type="GO" id="GO:0003723">
    <property type="term" value="F:RNA binding"/>
    <property type="evidence" value="ECO:0007669"/>
    <property type="project" value="InterPro"/>
</dbReference>
<accession>A0A498IIR2</accession>
<organism evidence="3 4">
    <name type="scientific">Malus domestica</name>
    <name type="common">Apple</name>
    <name type="synonym">Pyrus malus</name>
    <dbReference type="NCBI Taxonomy" id="3750"/>
    <lineage>
        <taxon>Eukaryota</taxon>
        <taxon>Viridiplantae</taxon>
        <taxon>Streptophyta</taxon>
        <taxon>Embryophyta</taxon>
        <taxon>Tracheophyta</taxon>
        <taxon>Spermatophyta</taxon>
        <taxon>Magnoliopsida</taxon>
        <taxon>eudicotyledons</taxon>
        <taxon>Gunneridae</taxon>
        <taxon>Pentapetalae</taxon>
        <taxon>rosids</taxon>
        <taxon>fabids</taxon>
        <taxon>Rosales</taxon>
        <taxon>Rosaceae</taxon>
        <taxon>Amygdaloideae</taxon>
        <taxon>Maleae</taxon>
        <taxon>Malus</taxon>
    </lineage>
</organism>
<dbReference type="Pfam" id="PF01535">
    <property type="entry name" value="PPR"/>
    <property type="match status" value="1"/>
</dbReference>
<feature type="repeat" description="PPR" evidence="2">
    <location>
        <begin position="43"/>
        <end position="77"/>
    </location>
</feature>
<dbReference type="EMBL" id="RDQH01000338">
    <property type="protein sequence ID" value="RXH81942.1"/>
    <property type="molecule type" value="Genomic_DNA"/>
</dbReference>
<proteinExistence type="predicted"/>
<dbReference type="AlphaFoldDB" id="A0A498IIR2"/>